<protein>
    <recommendedName>
        <fullName evidence="4">Tetratricopeptide repeat protein</fullName>
    </recommendedName>
</protein>
<dbReference type="Proteomes" id="UP001242010">
    <property type="component" value="Chromosome"/>
</dbReference>
<evidence type="ECO:0000256" key="1">
    <source>
        <dbReference type="SAM" id="SignalP"/>
    </source>
</evidence>
<evidence type="ECO:0008006" key="4">
    <source>
        <dbReference type="Google" id="ProtNLM"/>
    </source>
</evidence>
<keyword evidence="1" id="KW-0732">Signal</keyword>
<keyword evidence="3" id="KW-1185">Reference proteome</keyword>
<proteinExistence type="predicted"/>
<dbReference type="EMBL" id="AP027079">
    <property type="protein sequence ID" value="BDU68855.1"/>
    <property type="molecule type" value="Genomic_DNA"/>
</dbReference>
<evidence type="ECO:0000313" key="2">
    <source>
        <dbReference type="EMBL" id="BDU68855.1"/>
    </source>
</evidence>
<feature type="signal peptide" evidence="1">
    <location>
        <begin position="1"/>
        <end position="20"/>
    </location>
</feature>
<organism evidence="2 3">
    <name type="scientific">Geothrix oryzae</name>
    <dbReference type="NCBI Taxonomy" id="2927975"/>
    <lineage>
        <taxon>Bacteria</taxon>
        <taxon>Pseudomonadati</taxon>
        <taxon>Acidobacteriota</taxon>
        <taxon>Holophagae</taxon>
        <taxon>Holophagales</taxon>
        <taxon>Holophagaceae</taxon>
        <taxon>Geothrix</taxon>
    </lineage>
</organism>
<gene>
    <name evidence="2" type="ORF">GETHOR_09560</name>
</gene>
<evidence type="ECO:0000313" key="3">
    <source>
        <dbReference type="Proteomes" id="UP001242010"/>
    </source>
</evidence>
<reference evidence="3" key="1">
    <citation type="journal article" date="2023" name="Int. J. Syst. Evol. Microbiol.">
        <title>Mesoterricola silvestris gen. nov., sp. nov., Mesoterricola sediminis sp. nov., Geothrix oryzae sp. nov., Geothrix edaphica sp. nov., Geothrix rubra sp. nov., and Geothrix limicola sp. nov., six novel members of Acidobacteriota isolated from soils.</title>
        <authorList>
            <person name="Itoh H."/>
            <person name="Sugisawa Y."/>
            <person name="Mise K."/>
            <person name="Xu Z."/>
            <person name="Kuniyasu M."/>
            <person name="Ushijima N."/>
            <person name="Kawano K."/>
            <person name="Kobayashi E."/>
            <person name="Shiratori Y."/>
            <person name="Masuda Y."/>
            <person name="Senoo K."/>
        </authorList>
    </citation>
    <scope>NUCLEOTIDE SEQUENCE [LARGE SCALE GENOMIC DNA]</scope>
    <source>
        <strain evidence="3">Red222</strain>
    </source>
</reference>
<accession>A0ABN6V343</accession>
<feature type="chain" id="PRO_5046178413" description="Tetratricopeptide repeat protein" evidence="1">
    <location>
        <begin position="21"/>
        <end position="292"/>
    </location>
</feature>
<sequence length="292" mass="32082">MRRFALIPTLLVPAALVAQAPAPSLGDRVKAERPAVDKLLAELKFPEAQKRAEALLPAEKPVFDKTNNQTMVQSCATYMDLGQAYRMALETADAAGAWEKALEYAKAAKALSLESYAAVKEPFTQTVTYYTASGVRAKQVLEENADRIKELKAMTTLDPGQRQELDLALGVEKEVGDSAKWVKFFQTYLDVTKRESEAFDPLVTIMEKKLQGEQDQINEYKGGKGDKTKWVEAVVSSPAYLEAQGDKAGKARFLYRLATLDPESKKVQHQLDILNGRAAAAAPKATKKGKKG</sequence>
<dbReference type="RefSeq" id="WP_286355491.1">
    <property type="nucleotide sequence ID" value="NZ_AP027079.1"/>
</dbReference>
<name>A0ABN6V343_9BACT</name>